<reference evidence="9 10" key="1">
    <citation type="submission" date="2022-03" db="EMBL/GenBank/DDBJ databases">
        <title>Mucilaginibacter sp. isolated from the gut of Protaetia brevitarsis seulensis larvae.</title>
        <authorList>
            <person name="Won M."/>
            <person name="Kim S.-J."/>
            <person name="Kwon S.-W."/>
        </authorList>
    </citation>
    <scope>NUCLEOTIDE SEQUENCE [LARGE SCALE GENOMIC DNA]</scope>
    <source>
        <strain evidence="9 10">CFWR-12</strain>
    </source>
</reference>
<keyword evidence="10" id="KW-1185">Reference proteome</keyword>
<dbReference type="PANTHER" id="PTHR43806">
    <property type="entry name" value="PEPTIDASE S8"/>
    <property type="match status" value="1"/>
</dbReference>
<protein>
    <submittedName>
        <fullName evidence="9">S8 family serine peptidase</fullName>
    </submittedName>
</protein>
<feature type="transmembrane region" description="Helical" evidence="6">
    <location>
        <begin position="384"/>
        <end position="404"/>
    </location>
</feature>
<evidence type="ECO:0000313" key="9">
    <source>
        <dbReference type="EMBL" id="UOE43941.1"/>
    </source>
</evidence>
<feature type="active site" description="Charge relay system" evidence="5">
    <location>
        <position position="111"/>
    </location>
</feature>
<keyword evidence="7" id="KW-0732">Signal</keyword>
<evidence type="ECO:0000259" key="8">
    <source>
        <dbReference type="Pfam" id="PF00082"/>
    </source>
</evidence>
<keyword evidence="3 5" id="KW-0378">Hydrolase</keyword>
<dbReference type="InterPro" id="IPR036852">
    <property type="entry name" value="Peptidase_S8/S53_dom_sf"/>
</dbReference>
<sequence>MTHRRVRGGALLGALLCGAALTTPLLAPSPASAAEACEPGNVQYTPQTPPALAMLQTELAWSRATGADVLVAVVDSGIDAGNAHLASRVVGGIDLVGDGERSDGLTDLDGHGTAIAGIIAAAEVTGSGVRGLAPEAGLLSVRVFRGRDDASIEAGFGPSAERLAAGIRFASDRGADIVNVSLSDVPDSDVLRDAVEYAHANGSLVVASAGNRTTSASDADGPRYPAAYPGALAVAASDALGQPTEASVHGPHVELAAPGQDVLTTATGAGDCLYATDTPSSSFATAYASGAAALVAGAHPAEGPDGWKYRLLASATRSDPDQRTDELGWGLVQPYDALTMIPASDTRGPTHPVTGVGADPLRPAPVTVDAEHGPTPFGATRETLLITGVIAAGVLGTLGALLVLRRRRTHAGPTLATLRGGLLDRQTDAAR</sequence>
<evidence type="ECO:0000256" key="7">
    <source>
        <dbReference type="SAM" id="SignalP"/>
    </source>
</evidence>
<evidence type="ECO:0000256" key="1">
    <source>
        <dbReference type="ARBA" id="ARBA00011073"/>
    </source>
</evidence>
<evidence type="ECO:0000313" key="10">
    <source>
        <dbReference type="Proteomes" id="UP000832097"/>
    </source>
</evidence>
<proteinExistence type="inferred from homology"/>
<dbReference type="SUPFAM" id="SSF52743">
    <property type="entry name" value="Subtilisin-like"/>
    <property type="match status" value="1"/>
</dbReference>
<feature type="chain" id="PRO_5046525231" evidence="7">
    <location>
        <begin position="34"/>
        <end position="431"/>
    </location>
</feature>
<feature type="signal peptide" evidence="7">
    <location>
        <begin position="1"/>
        <end position="33"/>
    </location>
</feature>
<dbReference type="EMBL" id="CP094528">
    <property type="protein sequence ID" value="UOE43941.1"/>
    <property type="molecule type" value="Genomic_DNA"/>
</dbReference>
<dbReference type="Proteomes" id="UP000832097">
    <property type="component" value="Chromosome"/>
</dbReference>
<dbReference type="PANTHER" id="PTHR43806:SF11">
    <property type="entry name" value="CEREVISIN-RELATED"/>
    <property type="match status" value="1"/>
</dbReference>
<feature type="active site" description="Charge relay system" evidence="5">
    <location>
        <position position="75"/>
    </location>
</feature>
<evidence type="ECO:0000256" key="3">
    <source>
        <dbReference type="ARBA" id="ARBA00022801"/>
    </source>
</evidence>
<dbReference type="PROSITE" id="PS51892">
    <property type="entry name" value="SUBTILASE"/>
    <property type="match status" value="1"/>
</dbReference>
<feature type="active site" description="Charge relay system" evidence="5">
    <location>
        <position position="282"/>
    </location>
</feature>
<keyword evidence="2 5" id="KW-0645">Protease</keyword>
<dbReference type="RefSeq" id="WP_243555380.1">
    <property type="nucleotide sequence ID" value="NZ_CP094528.1"/>
</dbReference>
<dbReference type="PROSITE" id="PS00136">
    <property type="entry name" value="SUBTILASE_ASP"/>
    <property type="match status" value="1"/>
</dbReference>
<accession>A0ABY4BXI3</accession>
<name>A0ABY4BXI3_9MICO</name>
<dbReference type="InterPro" id="IPR015500">
    <property type="entry name" value="Peptidase_S8_subtilisin-rel"/>
</dbReference>
<feature type="domain" description="Peptidase S8/S53" evidence="8">
    <location>
        <begin position="66"/>
        <end position="330"/>
    </location>
</feature>
<keyword evidence="6" id="KW-0812">Transmembrane</keyword>
<organism evidence="9 10">
    <name type="scientific">Agromyces larvae</name>
    <dbReference type="NCBI Taxonomy" id="2929802"/>
    <lineage>
        <taxon>Bacteria</taxon>
        <taxon>Bacillati</taxon>
        <taxon>Actinomycetota</taxon>
        <taxon>Actinomycetes</taxon>
        <taxon>Micrococcales</taxon>
        <taxon>Microbacteriaceae</taxon>
        <taxon>Agromyces</taxon>
    </lineage>
</organism>
<dbReference type="InterPro" id="IPR000209">
    <property type="entry name" value="Peptidase_S8/S53_dom"/>
</dbReference>
<evidence type="ECO:0000256" key="6">
    <source>
        <dbReference type="SAM" id="Phobius"/>
    </source>
</evidence>
<dbReference type="PROSITE" id="PS00137">
    <property type="entry name" value="SUBTILASE_HIS"/>
    <property type="match status" value="1"/>
</dbReference>
<dbReference type="PRINTS" id="PR00723">
    <property type="entry name" value="SUBTILISIN"/>
</dbReference>
<evidence type="ECO:0000256" key="2">
    <source>
        <dbReference type="ARBA" id="ARBA00022670"/>
    </source>
</evidence>
<dbReference type="Gene3D" id="3.40.50.200">
    <property type="entry name" value="Peptidase S8/S53 domain"/>
    <property type="match status" value="1"/>
</dbReference>
<keyword evidence="6" id="KW-1133">Transmembrane helix</keyword>
<comment type="similarity">
    <text evidence="1 5">Belongs to the peptidase S8 family.</text>
</comment>
<gene>
    <name evidence="9" type="ORF">MTO99_17550</name>
</gene>
<evidence type="ECO:0000256" key="5">
    <source>
        <dbReference type="PROSITE-ProRule" id="PRU01240"/>
    </source>
</evidence>
<keyword evidence="4 5" id="KW-0720">Serine protease</keyword>
<dbReference type="InterPro" id="IPR022398">
    <property type="entry name" value="Peptidase_S8_His-AS"/>
</dbReference>
<evidence type="ECO:0000256" key="4">
    <source>
        <dbReference type="ARBA" id="ARBA00022825"/>
    </source>
</evidence>
<dbReference type="InterPro" id="IPR050131">
    <property type="entry name" value="Peptidase_S8_subtilisin-like"/>
</dbReference>
<dbReference type="Pfam" id="PF00082">
    <property type="entry name" value="Peptidase_S8"/>
    <property type="match status" value="1"/>
</dbReference>
<keyword evidence="6" id="KW-0472">Membrane</keyword>
<dbReference type="InterPro" id="IPR023827">
    <property type="entry name" value="Peptidase_S8_Asp-AS"/>
</dbReference>